<proteinExistence type="predicted"/>
<accession>A2SRE4</accession>
<name>A2SRE4_METLZ</name>
<evidence type="ECO:0000313" key="3">
    <source>
        <dbReference type="Proteomes" id="UP000000365"/>
    </source>
</evidence>
<feature type="domain" description="Cupin type-2" evidence="1">
    <location>
        <begin position="48"/>
        <end position="90"/>
    </location>
</feature>
<dbReference type="EMBL" id="CP000559">
    <property type="protein sequence ID" value="ABN06900.1"/>
    <property type="molecule type" value="Genomic_DNA"/>
</dbReference>
<dbReference type="KEGG" id="mla:Mlab_0728"/>
<dbReference type="Gene3D" id="2.60.120.10">
    <property type="entry name" value="Jelly Rolls"/>
    <property type="match status" value="1"/>
</dbReference>
<organism evidence="2 3">
    <name type="scientific">Methanocorpusculum labreanum (strain ATCC 43576 / DSM 4855 / Z)</name>
    <dbReference type="NCBI Taxonomy" id="410358"/>
    <lineage>
        <taxon>Archaea</taxon>
        <taxon>Methanobacteriati</taxon>
        <taxon>Methanobacteriota</taxon>
        <taxon>Stenosarchaea group</taxon>
        <taxon>Methanomicrobia</taxon>
        <taxon>Methanomicrobiales</taxon>
        <taxon>Methanocorpusculaceae</taxon>
        <taxon>Methanocorpusculum</taxon>
    </lineage>
</organism>
<dbReference type="RefSeq" id="WP_011833101.1">
    <property type="nucleotide sequence ID" value="NC_008942.1"/>
</dbReference>
<evidence type="ECO:0000313" key="2">
    <source>
        <dbReference type="EMBL" id="ABN06900.1"/>
    </source>
</evidence>
<gene>
    <name evidence="2" type="ordered locus">Mlab_0728</name>
</gene>
<dbReference type="InterPro" id="IPR014710">
    <property type="entry name" value="RmlC-like_jellyroll"/>
</dbReference>
<dbReference type="Proteomes" id="UP000000365">
    <property type="component" value="Chromosome"/>
</dbReference>
<protein>
    <submittedName>
        <fullName evidence="2">Cupin 2, conserved barrel domain protein</fullName>
    </submittedName>
</protein>
<dbReference type="Pfam" id="PF07883">
    <property type="entry name" value="Cupin_2"/>
    <property type="match status" value="1"/>
</dbReference>
<reference evidence="2 3" key="1">
    <citation type="journal article" date="2009" name="Stand. Genomic Sci.">
        <title>Complete genome sequence of Methanocorpusculum labreanum type strain Z.</title>
        <authorList>
            <person name="Anderson I.J."/>
            <person name="Sieprawska-Lupa M."/>
            <person name="Goltsman E."/>
            <person name="Lapidus A."/>
            <person name="Copeland A."/>
            <person name="Glavina Del Rio T."/>
            <person name="Tice H."/>
            <person name="Dalin E."/>
            <person name="Barry K."/>
            <person name="Pitluck S."/>
            <person name="Hauser L."/>
            <person name="Land M."/>
            <person name="Lucas S."/>
            <person name="Richardson P."/>
            <person name="Whitman W.B."/>
            <person name="Kyrpides N.C."/>
        </authorList>
    </citation>
    <scope>NUCLEOTIDE SEQUENCE [LARGE SCALE GENOMIC DNA]</scope>
    <source>
        <strain evidence="3">ATCC 43576 / DSM 4855 / Z</strain>
    </source>
</reference>
<sequence length="112" mass="12694">MDNFPEFMKRGVNRVPTLQQNTPDVDGYYYTAQDGSQMAFWTCSSDRISKEHRHDYDEYMICVAGEYIITINGKETVLHPGEEIFIPKGTLQGGRCKAGTRTIHAFGGTRII</sequence>
<dbReference type="HOGENOM" id="CLU_2081459_0_0_2"/>
<dbReference type="OrthoDB" id="23670at2157"/>
<dbReference type="GeneID" id="4795049"/>
<dbReference type="InterPro" id="IPR011051">
    <property type="entry name" value="RmlC_Cupin_sf"/>
</dbReference>
<dbReference type="eggNOG" id="arCOG05259">
    <property type="taxonomic scope" value="Archaea"/>
</dbReference>
<keyword evidence="3" id="KW-1185">Reference proteome</keyword>
<evidence type="ECO:0000259" key="1">
    <source>
        <dbReference type="Pfam" id="PF07883"/>
    </source>
</evidence>
<dbReference type="InterPro" id="IPR013096">
    <property type="entry name" value="Cupin_2"/>
</dbReference>
<dbReference type="SUPFAM" id="SSF51182">
    <property type="entry name" value="RmlC-like cupins"/>
    <property type="match status" value="1"/>
</dbReference>
<dbReference type="AlphaFoldDB" id="A2SRE4"/>